<comment type="caution">
    <text evidence="2">The sequence shown here is derived from an EMBL/GenBank/DDBJ whole genome shotgun (WGS) entry which is preliminary data.</text>
</comment>
<dbReference type="EMBL" id="JAGTUU010000006">
    <property type="protein sequence ID" value="MBS0125480.1"/>
    <property type="molecule type" value="Genomic_DNA"/>
</dbReference>
<proteinExistence type="predicted"/>
<sequence>MPLSTLADIADLVAACAIIVSLVFVGYELHLTRKQSELANWRDVLQSFTDYKAATNSGDLAEFLVRAHADYHALDEAGKMRFGLYLEQGVHIGGNFLKHNDSLPRKLVGLEDAIMHTLAEMLTTPGGAAWWQEAHERRRFMPATYVVVDDLLARHRRKTAA</sequence>
<dbReference type="Proteomes" id="UP000681356">
    <property type="component" value="Unassembled WGS sequence"/>
</dbReference>
<feature type="transmembrane region" description="Helical" evidence="1">
    <location>
        <begin position="6"/>
        <end position="27"/>
    </location>
</feature>
<dbReference type="RefSeq" id="WP_212537448.1">
    <property type="nucleotide sequence ID" value="NZ_JAGTUU010000006.1"/>
</dbReference>
<keyword evidence="1" id="KW-0812">Transmembrane</keyword>
<name>A0A8J7WDA7_9RHOB</name>
<evidence type="ECO:0008006" key="4">
    <source>
        <dbReference type="Google" id="ProtNLM"/>
    </source>
</evidence>
<keyword evidence="1" id="KW-1133">Transmembrane helix</keyword>
<evidence type="ECO:0000313" key="2">
    <source>
        <dbReference type="EMBL" id="MBS0125480.1"/>
    </source>
</evidence>
<keyword evidence="1" id="KW-0472">Membrane</keyword>
<evidence type="ECO:0000256" key="1">
    <source>
        <dbReference type="SAM" id="Phobius"/>
    </source>
</evidence>
<gene>
    <name evidence="2" type="ORF">KB874_15435</name>
</gene>
<accession>A0A8J7WDA7</accession>
<reference evidence="2" key="1">
    <citation type="submission" date="2021-04" db="EMBL/GenBank/DDBJ databases">
        <authorList>
            <person name="Yoon J."/>
        </authorList>
    </citation>
    <scope>NUCLEOTIDE SEQUENCE</scope>
    <source>
        <strain evidence="2">KMU-90</strain>
    </source>
</reference>
<evidence type="ECO:0000313" key="3">
    <source>
        <dbReference type="Proteomes" id="UP000681356"/>
    </source>
</evidence>
<organism evidence="2 3">
    <name type="scientific">Thetidibacter halocola</name>
    <dbReference type="NCBI Taxonomy" id="2827239"/>
    <lineage>
        <taxon>Bacteria</taxon>
        <taxon>Pseudomonadati</taxon>
        <taxon>Pseudomonadota</taxon>
        <taxon>Alphaproteobacteria</taxon>
        <taxon>Rhodobacterales</taxon>
        <taxon>Roseobacteraceae</taxon>
        <taxon>Thetidibacter</taxon>
    </lineage>
</organism>
<keyword evidence="3" id="KW-1185">Reference proteome</keyword>
<dbReference type="AlphaFoldDB" id="A0A8J7WDA7"/>
<protein>
    <recommendedName>
        <fullName evidence="4">DUF4760 domain-containing protein</fullName>
    </recommendedName>
</protein>